<dbReference type="EC" id="2.3.1.157" evidence="5"/>
<dbReference type="AlphaFoldDB" id="A0A4P7PUH9"/>
<dbReference type="PROSITE" id="PS00101">
    <property type="entry name" value="HEXAPEP_TRANSFERASES"/>
    <property type="match status" value="1"/>
</dbReference>
<dbReference type="EMBL" id="CP038810">
    <property type="protein sequence ID" value="QBZ97902.1"/>
    <property type="molecule type" value="Genomic_DNA"/>
</dbReference>
<reference evidence="5 6" key="1">
    <citation type="submission" date="2019-04" db="EMBL/GenBank/DDBJ databases">
        <title>Flavobacterium sp. GS03.</title>
        <authorList>
            <person name="Kim H."/>
        </authorList>
    </citation>
    <scope>NUCLEOTIDE SEQUENCE [LARGE SCALE GENOMIC DNA]</scope>
    <source>
        <strain evidence="5 6">GS03</strain>
    </source>
</reference>
<dbReference type="KEGG" id="fsn:GS03_01400"/>
<sequence>MLREYILSDFKRCGIQKISFGVLFSTFYIQPNPGLKFMTIFRLTQHYRRKNRMLFYFFFLWLRRLKVKYGFDISYRTQIGKGFYIGHFGNIVIHGDTVIGENCNISQGMTIGISNYGEKKGVPTIGNRVFIGPNAGVFGNITIGNNVTIGANAVVTESIADGKTILTSKMTVLDKDLSPYYIHNSSN</sequence>
<keyword evidence="6" id="KW-1185">Reference proteome</keyword>
<evidence type="ECO:0000256" key="1">
    <source>
        <dbReference type="ARBA" id="ARBA00007274"/>
    </source>
</evidence>
<protein>
    <submittedName>
        <fullName evidence="5">Bifunctional protein GlmU</fullName>
        <ecNumber evidence="5">2.3.1.157</ecNumber>
    </submittedName>
</protein>
<dbReference type="CDD" id="cd03354">
    <property type="entry name" value="LbH_SAT"/>
    <property type="match status" value="1"/>
</dbReference>
<dbReference type="InterPro" id="IPR011004">
    <property type="entry name" value="Trimer_LpxA-like_sf"/>
</dbReference>
<dbReference type="GO" id="GO:0019134">
    <property type="term" value="F:glucosamine-1-phosphate N-acetyltransferase activity"/>
    <property type="evidence" value="ECO:0007669"/>
    <property type="project" value="UniProtKB-EC"/>
</dbReference>
<dbReference type="Proteomes" id="UP000296862">
    <property type="component" value="Chromosome"/>
</dbReference>
<keyword evidence="3" id="KW-0677">Repeat</keyword>
<dbReference type="PANTHER" id="PTHR42811">
    <property type="entry name" value="SERINE ACETYLTRANSFERASE"/>
    <property type="match status" value="1"/>
</dbReference>
<accession>A0A4P7PUH9</accession>
<dbReference type="InterPro" id="IPR001451">
    <property type="entry name" value="Hexapep"/>
</dbReference>
<evidence type="ECO:0000313" key="6">
    <source>
        <dbReference type="Proteomes" id="UP000296862"/>
    </source>
</evidence>
<comment type="similarity">
    <text evidence="1">Belongs to the transferase hexapeptide repeat family.</text>
</comment>
<keyword evidence="4 5" id="KW-0012">Acyltransferase</keyword>
<dbReference type="InterPro" id="IPR018357">
    <property type="entry name" value="Hexapep_transf_CS"/>
</dbReference>
<dbReference type="SUPFAM" id="SSF51161">
    <property type="entry name" value="Trimeric LpxA-like enzymes"/>
    <property type="match status" value="1"/>
</dbReference>
<organism evidence="5 6">
    <name type="scientific">Flavobacterium sangjuense</name>
    <dbReference type="NCBI Taxonomy" id="2518177"/>
    <lineage>
        <taxon>Bacteria</taxon>
        <taxon>Pseudomonadati</taxon>
        <taxon>Bacteroidota</taxon>
        <taxon>Flavobacteriia</taxon>
        <taxon>Flavobacteriales</taxon>
        <taxon>Flavobacteriaceae</taxon>
        <taxon>Flavobacterium</taxon>
    </lineage>
</organism>
<dbReference type="RefSeq" id="WP_136151833.1">
    <property type="nucleotide sequence ID" value="NZ_CP038810.1"/>
</dbReference>
<dbReference type="Gene3D" id="2.160.10.10">
    <property type="entry name" value="Hexapeptide repeat proteins"/>
    <property type="match status" value="1"/>
</dbReference>
<keyword evidence="2 5" id="KW-0808">Transferase</keyword>
<dbReference type="OrthoDB" id="9814490at2"/>
<name>A0A4P7PUH9_9FLAO</name>
<dbReference type="InterPro" id="IPR045304">
    <property type="entry name" value="LbH_SAT"/>
</dbReference>
<gene>
    <name evidence="5" type="primary">glmU_2</name>
    <name evidence="5" type="ORF">GS03_01400</name>
</gene>
<evidence type="ECO:0000256" key="4">
    <source>
        <dbReference type="ARBA" id="ARBA00023315"/>
    </source>
</evidence>
<evidence type="ECO:0000256" key="2">
    <source>
        <dbReference type="ARBA" id="ARBA00022679"/>
    </source>
</evidence>
<dbReference type="Pfam" id="PF00132">
    <property type="entry name" value="Hexapep"/>
    <property type="match status" value="1"/>
</dbReference>
<evidence type="ECO:0000313" key="5">
    <source>
        <dbReference type="EMBL" id="QBZ97902.1"/>
    </source>
</evidence>
<evidence type="ECO:0000256" key="3">
    <source>
        <dbReference type="ARBA" id="ARBA00022737"/>
    </source>
</evidence>
<proteinExistence type="inferred from homology"/>